<evidence type="ECO:0000313" key="2">
    <source>
        <dbReference type="EMBL" id="SCL92909.1"/>
    </source>
</evidence>
<sequence length="283" mass="33012">MNKFYIQIVFFFLSISIYVNNKTLAAEADPEGSITLESKKRYAIPDEIFLKYKHLIHTNREEVVNAAKLMTEAAAHIEHYATAKDGYELCKWSRNFNITLSKKEDEGGAVIQRVKFKYNHTNKYNEIINMLWDPDSEHFLDKNSSKRKIIRMYTPNLVLIQQRYKSWSEGRDKYFNALAAKIKVSEYETIIAITSPNTNDGYPADKEYKNKIIENANLFKIDIDPEDDIVEGKLKKTMVNVAGYFIRKIHNFVDITYIESIDGHTFNCRKSIVKKTLNNFYSL</sequence>
<dbReference type="RefSeq" id="XP_016653510.1">
    <property type="nucleotide sequence ID" value="XM_016797572.1"/>
</dbReference>
<proteinExistence type="predicted"/>
<dbReference type="OrthoDB" id="371502at2759"/>
<dbReference type="VEuPathDB" id="PlasmoDB:PCHAS_0701200"/>
<feature type="chain" id="PRO_5014216960" evidence="1">
    <location>
        <begin position="26"/>
        <end position="283"/>
    </location>
</feature>
<evidence type="ECO:0000313" key="4">
    <source>
        <dbReference type="Proteomes" id="UP000071118"/>
    </source>
</evidence>
<dbReference type="NCBIfam" id="TIGR01599">
    <property type="entry name" value="PYST-A"/>
    <property type="match status" value="1"/>
</dbReference>
<organism evidence="3 4">
    <name type="scientific">Plasmodium chabaudi chabaudi</name>
    <dbReference type="NCBI Taxonomy" id="31271"/>
    <lineage>
        <taxon>Eukaryota</taxon>
        <taxon>Sar</taxon>
        <taxon>Alveolata</taxon>
        <taxon>Apicomplexa</taxon>
        <taxon>Aconoidasida</taxon>
        <taxon>Haemosporida</taxon>
        <taxon>Plasmodiidae</taxon>
        <taxon>Plasmodium</taxon>
        <taxon>Plasmodium (Vinckeia)</taxon>
    </lineage>
</organism>
<dbReference type="EMBL" id="FMIL01000410">
    <property type="protein sequence ID" value="SCL92909.1"/>
    <property type="molecule type" value="Genomic_DNA"/>
</dbReference>
<keyword evidence="1" id="KW-0732">Signal</keyword>
<reference evidence="3" key="3">
    <citation type="submission" date="2019-05" db="EMBL/GenBank/DDBJ databases">
        <authorList>
            <consortium name="Pathogen Informatics"/>
        </authorList>
    </citation>
    <scope>NUCLEOTIDE SEQUENCE</scope>
    <source>
        <strain evidence="2">AJ</strain>
        <strain evidence="3">AS</strain>
    </source>
</reference>
<dbReference type="Gene3D" id="3.30.530.20">
    <property type="match status" value="1"/>
</dbReference>
<dbReference type="EMBL" id="LK022884">
    <property type="protein sequence ID" value="VTZ67881.1"/>
    <property type="molecule type" value="Genomic_DNA"/>
</dbReference>
<feature type="signal peptide" evidence="1">
    <location>
        <begin position="1"/>
        <end position="25"/>
    </location>
</feature>
<keyword evidence="4" id="KW-1185">Reference proteome</keyword>
<evidence type="ECO:0000256" key="1">
    <source>
        <dbReference type="SAM" id="SignalP"/>
    </source>
</evidence>
<name>A0A077TID5_PLACU</name>
<dbReference type="InterPro" id="IPR023393">
    <property type="entry name" value="START-like_dom_sf"/>
</dbReference>
<accession>A0A077TID5</accession>
<dbReference type="Proteomes" id="UP000071118">
    <property type="component" value="Chromosome 7"/>
</dbReference>
<protein>
    <submittedName>
        <fullName evidence="3">Fam-a protein</fullName>
    </submittedName>
</protein>
<evidence type="ECO:0000313" key="3">
    <source>
        <dbReference type="EMBL" id="VTZ67881.1"/>
    </source>
</evidence>
<dbReference type="KEGG" id="pcb:PCHAS_0701200"/>
<dbReference type="AlphaFoldDB" id="A0A077TID5"/>
<dbReference type="Proteomes" id="UP000507163">
    <property type="component" value="Unassembled WGS sequence"/>
</dbReference>
<gene>
    <name evidence="2" type="ORF">PCHAJ_000536000</name>
    <name evidence="3" type="ORF">PCHAS_0701200</name>
</gene>
<reference evidence="3 4" key="1">
    <citation type="journal article" date="2014" name="BMC Biol.">
        <title>A comprehensive evaluation of rodent malaria parasite genomes and gene expression.</title>
        <authorList>
            <person name="Otto T.D."/>
            <person name="Bohme U."/>
            <person name="Jackson A.P."/>
            <person name="Hunt M."/>
            <person name="Franke-Fayard B."/>
            <person name="Hoeijmakers W.A."/>
            <person name="Religa A.A."/>
            <person name="Robertson L."/>
            <person name="Sanders M."/>
            <person name="Ogun S.A."/>
            <person name="Cunningham D."/>
            <person name="Erhart A."/>
            <person name="Billker O."/>
            <person name="Khan S.M."/>
            <person name="Stunnenberg H.G."/>
            <person name="Langhorne J."/>
            <person name="Holder A.A."/>
            <person name="Waters A.P."/>
            <person name="Newbold C.I."/>
            <person name="Pain A."/>
            <person name="Berriman M."/>
            <person name="Janse C.J."/>
        </authorList>
    </citation>
    <scope>NUCLEOTIDE SEQUENCE [LARGE SCALE GENOMIC DNA]</scope>
    <source>
        <strain evidence="3 4">AS</strain>
    </source>
</reference>
<reference evidence="3" key="2">
    <citation type="submission" date="2014-05" db="EMBL/GenBank/DDBJ databases">
        <authorList>
            <person name="Aslett M.A."/>
            <person name="De Silva N."/>
        </authorList>
    </citation>
    <scope>NUCLEOTIDE SEQUENCE</scope>
    <source>
        <strain evidence="3">AS</strain>
    </source>
</reference>
<dbReference type="SUPFAM" id="SSF55961">
    <property type="entry name" value="Bet v1-like"/>
    <property type="match status" value="1"/>
</dbReference>
<dbReference type="GeneID" id="3495021"/>
<dbReference type="InterPro" id="IPR006486">
    <property type="entry name" value="PYST_A"/>
</dbReference>